<sequence>MKKFISINVAVVFILLLSITAFAHNGWIESNNPIVEQGQKAYVSLYLGNHSDQHTSYRIDRKWGIQDSKMVVKTPSNQEVNMTDEFYDMGEVSEVDDDRAGLNNFYNGSFTAEEEGLYTVIAKGDFKYGEQEEATVRTAKAFVGVSKNPTLRQMSELSDYDEPQVSKRAEIVPLFNPVTVQSGDYVTAQLMYDGEPVEDQEVAVIQRSTSKDLQLVTDLNGKIAWEVGEADYYLIRAEFELDGTEYEATMTFVVNEEFNQEEPE</sequence>
<dbReference type="EMBL" id="JAUSUP010000001">
    <property type="protein sequence ID" value="MDQ0350769.1"/>
    <property type="molecule type" value="Genomic_DNA"/>
</dbReference>
<feature type="signal peptide" evidence="1">
    <location>
        <begin position="1"/>
        <end position="23"/>
    </location>
</feature>
<evidence type="ECO:0000256" key="1">
    <source>
        <dbReference type="SAM" id="SignalP"/>
    </source>
</evidence>
<feature type="chain" id="PRO_5045842279" evidence="1">
    <location>
        <begin position="24"/>
        <end position="264"/>
    </location>
</feature>
<organism evidence="2 3">
    <name type="scientific">Alkalibacillus filiformis</name>
    <dbReference type="NCBI Taxonomy" id="200990"/>
    <lineage>
        <taxon>Bacteria</taxon>
        <taxon>Bacillati</taxon>
        <taxon>Bacillota</taxon>
        <taxon>Bacilli</taxon>
        <taxon>Bacillales</taxon>
        <taxon>Bacillaceae</taxon>
        <taxon>Alkalibacillus</taxon>
    </lineage>
</organism>
<dbReference type="Pfam" id="PF10670">
    <property type="entry name" value="DUF4198"/>
    <property type="match status" value="1"/>
</dbReference>
<keyword evidence="3" id="KW-1185">Reference proteome</keyword>
<gene>
    <name evidence="2" type="ORF">J2R98_000572</name>
</gene>
<comment type="caution">
    <text evidence="2">The sequence shown here is derived from an EMBL/GenBank/DDBJ whole genome shotgun (WGS) entry which is preliminary data.</text>
</comment>
<name>A0ABU0DR07_9BACI</name>
<dbReference type="InterPro" id="IPR019613">
    <property type="entry name" value="DUF4198"/>
</dbReference>
<protein>
    <submittedName>
        <fullName evidence="2">GH25 family protein</fullName>
    </submittedName>
</protein>
<reference evidence="2 3" key="1">
    <citation type="submission" date="2023-07" db="EMBL/GenBank/DDBJ databases">
        <title>Genomic Encyclopedia of Type Strains, Phase IV (KMG-IV): sequencing the most valuable type-strain genomes for metagenomic binning, comparative biology and taxonomic classification.</title>
        <authorList>
            <person name="Goeker M."/>
        </authorList>
    </citation>
    <scope>NUCLEOTIDE SEQUENCE [LARGE SCALE GENOMIC DNA]</scope>
    <source>
        <strain evidence="2 3">DSM 15448</strain>
    </source>
</reference>
<dbReference type="RefSeq" id="WP_307065909.1">
    <property type="nucleotide sequence ID" value="NZ_JAUSUP010000001.1"/>
</dbReference>
<proteinExistence type="predicted"/>
<dbReference type="Proteomes" id="UP001236723">
    <property type="component" value="Unassembled WGS sequence"/>
</dbReference>
<keyword evidence="1" id="KW-0732">Signal</keyword>
<evidence type="ECO:0000313" key="3">
    <source>
        <dbReference type="Proteomes" id="UP001236723"/>
    </source>
</evidence>
<evidence type="ECO:0000313" key="2">
    <source>
        <dbReference type="EMBL" id="MDQ0350769.1"/>
    </source>
</evidence>
<accession>A0ABU0DR07</accession>